<sequence length="133" mass="14217">MTAAEVYPAARGVHLAAVAVTFSLFVLRGVWMLRESAMLRRPWVRVAPHANDTVLLASAILLAYVTGQAPWAHAWLAAKLVGLVVYIALGMVALRRGRSMRARAAAWVAALAVFGYIVAVAVTRQPLPGSGPM</sequence>
<reference evidence="2 3" key="1">
    <citation type="submission" date="2024-08" db="EMBL/GenBank/DDBJ databases">
        <title>Whole-genome sequencing of halo(alkali)philic microorganisms from hypersaline lakes.</title>
        <authorList>
            <person name="Sorokin D.Y."/>
            <person name="Merkel A.Y."/>
            <person name="Messina E."/>
            <person name="Yakimov M."/>
        </authorList>
    </citation>
    <scope>NUCLEOTIDE SEQUENCE [LARGE SCALE GENOMIC DNA]</scope>
    <source>
        <strain evidence="2 3">Cl-TMA</strain>
    </source>
</reference>
<dbReference type="Pfam" id="PF04247">
    <property type="entry name" value="SirB"/>
    <property type="match status" value="1"/>
</dbReference>
<feature type="transmembrane region" description="Helical" evidence="1">
    <location>
        <begin position="104"/>
        <end position="123"/>
    </location>
</feature>
<dbReference type="EMBL" id="JBGUAW010000011">
    <property type="protein sequence ID" value="MFA9462161.1"/>
    <property type="molecule type" value="Genomic_DNA"/>
</dbReference>
<dbReference type="PANTHER" id="PTHR39594:SF1">
    <property type="entry name" value="PROTEIN YCHQ"/>
    <property type="match status" value="1"/>
</dbReference>
<dbReference type="RefSeq" id="WP_373656948.1">
    <property type="nucleotide sequence ID" value="NZ_JBGUAW010000011.1"/>
</dbReference>
<evidence type="ECO:0000313" key="3">
    <source>
        <dbReference type="Proteomes" id="UP001575181"/>
    </source>
</evidence>
<dbReference type="Proteomes" id="UP001575181">
    <property type="component" value="Unassembled WGS sequence"/>
</dbReference>
<keyword evidence="1" id="KW-0812">Transmembrane</keyword>
<dbReference type="PIRSF" id="PIRSF005610">
    <property type="entry name" value="SirB"/>
    <property type="match status" value="1"/>
</dbReference>
<keyword evidence="1" id="KW-1133">Transmembrane helix</keyword>
<keyword evidence="3" id="KW-1185">Reference proteome</keyword>
<protein>
    <submittedName>
        <fullName evidence="2">SirB2 family protein</fullName>
    </submittedName>
</protein>
<comment type="caution">
    <text evidence="2">The sequence shown here is derived from an EMBL/GenBank/DDBJ whole genome shotgun (WGS) entry which is preliminary data.</text>
</comment>
<feature type="transmembrane region" description="Helical" evidence="1">
    <location>
        <begin position="71"/>
        <end position="92"/>
    </location>
</feature>
<dbReference type="PANTHER" id="PTHR39594">
    <property type="entry name" value="PROTEIN YCHQ"/>
    <property type="match status" value="1"/>
</dbReference>
<evidence type="ECO:0000313" key="2">
    <source>
        <dbReference type="EMBL" id="MFA9462161.1"/>
    </source>
</evidence>
<evidence type="ECO:0000256" key="1">
    <source>
        <dbReference type="SAM" id="Phobius"/>
    </source>
</evidence>
<proteinExistence type="predicted"/>
<dbReference type="InterPro" id="IPR007360">
    <property type="entry name" value="SirB"/>
</dbReference>
<gene>
    <name evidence="2" type="ORF">ACERLL_15185</name>
</gene>
<accession>A0ABV4U035</accession>
<organism evidence="2 3">
    <name type="scientific">Thiohalorhabdus methylotrophus</name>
    <dbReference type="NCBI Taxonomy" id="3242694"/>
    <lineage>
        <taxon>Bacteria</taxon>
        <taxon>Pseudomonadati</taxon>
        <taxon>Pseudomonadota</taxon>
        <taxon>Gammaproteobacteria</taxon>
        <taxon>Thiohalorhabdales</taxon>
        <taxon>Thiohalorhabdaceae</taxon>
        <taxon>Thiohalorhabdus</taxon>
    </lineage>
</organism>
<feature type="transmembrane region" description="Helical" evidence="1">
    <location>
        <begin position="12"/>
        <end position="31"/>
    </location>
</feature>
<name>A0ABV4U035_9GAMM</name>
<keyword evidence="1" id="KW-0472">Membrane</keyword>